<comment type="caution">
    <text evidence="2">The sequence shown here is derived from an EMBL/GenBank/DDBJ whole genome shotgun (WGS) entry which is preliminary data.</text>
</comment>
<name>A0A4R2GGR9_9BACT</name>
<dbReference type="AlphaFoldDB" id="A0A4R2GGR9"/>
<dbReference type="GO" id="GO:2001070">
    <property type="term" value="F:starch binding"/>
    <property type="evidence" value="ECO:0007669"/>
    <property type="project" value="InterPro"/>
</dbReference>
<organism evidence="2 3">
    <name type="scientific">Natronoflexus pectinivorans</name>
    <dbReference type="NCBI Taxonomy" id="682526"/>
    <lineage>
        <taxon>Bacteria</taxon>
        <taxon>Pseudomonadati</taxon>
        <taxon>Bacteroidota</taxon>
        <taxon>Bacteroidia</taxon>
        <taxon>Marinilabiliales</taxon>
        <taxon>Marinilabiliaceae</taxon>
        <taxon>Natronoflexus</taxon>
    </lineage>
</organism>
<proteinExistence type="predicted"/>
<dbReference type="SUPFAM" id="SSF81296">
    <property type="entry name" value="E set domains"/>
    <property type="match status" value="1"/>
</dbReference>
<feature type="domain" description="SusE outer membrane protein" evidence="1">
    <location>
        <begin position="27"/>
        <end position="126"/>
    </location>
</feature>
<evidence type="ECO:0000313" key="3">
    <source>
        <dbReference type="Proteomes" id="UP000295221"/>
    </source>
</evidence>
<dbReference type="GO" id="GO:0019867">
    <property type="term" value="C:outer membrane"/>
    <property type="evidence" value="ECO:0007669"/>
    <property type="project" value="InterPro"/>
</dbReference>
<dbReference type="InterPro" id="IPR014756">
    <property type="entry name" value="Ig_E-set"/>
</dbReference>
<dbReference type="PROSITE" id="PS51257">
    <property type="entry name" value="PROKAR_LIPOPROTEIN"/>
    <property type="match status" value="1"/>
</dbReference>
<protein>
    <submittedName>
        <fullName evidence="2">Uncharacterized protein DUF5019</fullName>
    </submittedName>
</protein>
<dbReference type="RefSeq" id="WP_132434225.1">
    <property type="nucleotide sequence ID" value="NZ_SLWK01000009.1"/>
</dbReference>
<dbReference type="Gene3D" id="2.60.40.3620">
    <property type="match status" value="2"/>
</dbReference>
<keyword evidence="3" id="KW-1185">Reference proteome</keyword>
<reference evidence="2 3" key="1">
    <citation type="submission" date="2019-03" db="EMBL/GenBank/DDBJ databases">
        <title>Genomic Encyclopedia of Type Strains, Phase IV (KMG-IV): sequencing the most valuable type-strain genomes for metagenomic binning, comparative biology and taxonomic classification.</title>
        <authorList>
            <person name="Goeker M."/>
        </authorList>
    </citation>
    <scope>NUCLEOTIDE SEQUENCE [LARGE SCALE GENOMIC DNA]</scope>
    <source>
        <strain evidence="2 3">DSM 24179</strain>
    </source>
</reference>
<sequence length="349" mass="38891">MKYKILSIALLTFVLTSCYDREYFQLTETVQPVLSSSESISDVVIEEDALDQDFTVFIWTAASFGDGLPDAEYALRMDLAGNNFQNPISLGRTKSLSISVLNSRMNQNLLSMGIEPGSSANIEFQLHASINPDVSTMSNIVTSTVTPLEVVIEYPTIYLAGDHNGWSFNDQLYSMRSDEIYEGFIYMDNGDNWIGFKMSYEPDWIEELVIGDPEESGTSGTLQVGNWGGNNIYATEGPGYYRIRANLVNNTISILKTEWAITGDFNGWSFTPLVYDTDDKVWSATIDMTAGGFKFIANEDWSLVFGDDDLNGVLDPGRDDNNIQITEDGNYNIIMDLSGAPYIYSIIKN</sequence>
<dbReference type="Proteomes" id="UP000295221">
    <property type="component" value="Unassembled WGS sequence"/>
</dbReference>
<dbReference type="Pfam" id="PF14292">
    <property type="entry name" value="SusE"/>
    <property type="match status" value="1"/>
</dbReference>
<dbReference type="OrthoDB" id="975117at2"/>
<dbReference type="EMBL" id="SLWK01000009">
    <property type="protein sequence ID" value="TCO07199.1"/>
    <property type="molecule type" value="Genomic_DNA"/>
</dbReference>
<evidence type="ECO:0000313" key="2">
    <source>
        <dbReference type="EMBL" id="TCO07199.1"/>
    </source>
</evidence>
<evidence type="ECO:0000259" key="1">
    <source>
        <dbReference type="Pfam" id="PF14292"/>
    </source>
</evidence>
<dbReference type="InterPro" id="IPR025970">
    <property type="entry name" value="SusE"/>
</dbReference>
<gene>
    <name evidence="2" type="ORF">EV194_10915</name>
</gene>
<accession>A0A4R2GGR9</accession>